<evidence type="ECO:0000256" key="3">
    <source>
        <dbReference type="SAM" id="MobiDB-lite"/>
    </source>
</evidence>
<keyword evidence="2" id="KW-0547">Nucleotide-binding</keyword>
<accession>A0A0S4J111</accession>
<sequence>MVLSLCGVNVLPSLVSKNQISLLINLLYPLVWSPGTKCWLNIFFPSSRVSVFFALTLKTGKKGTIFAPGHFRNACKNHRNPTHIINSRMGQTCSQIVENFSGGTSSQHPFDSRKSPQTKPQLLSYQRDDLRSPSSAKSSTKPNFVASTNPADYAAVGLEGMKWERLPGQVNDQRINIDKCKHSQFFLVDQCDSVQIDECQNCVFFIGPTSGSVFLRNCVDCVFIIACGQLRLRDTKRVTISLFTQSRPVIESSSDIKFACFSARHQYFMLDTHLRKAKLSSFNNLYWYVHDFTPSGRQNYSFIPQTEFESSYDVSIARLQQQGGNYATTFDAVPVLAAGIPQYISPDEDLQVYLSEVAIPYVIGLPNVSVVVPQACLFRTIMIFSGDGLDEARRLVQLIEIQRREYYALQGAGPADQQVFLIGSNEKIITLEDMSNILSISSSREFWNDPVVQTAVPTSSNNAHSNNNNCSNVVHVANKNPAVVENTVKDLQGCACICICLASHQENPPLLAGPRVEIARSQRVSSGRHQGGATQQQLLLDLSRSSNNEAMSRLLELVLCKFPMGGSGFGATH</sequence>
<dbReference type="InterPro" id="IPR039093">
    <property type="entry name" value="XRP2"/>
</dbReference>
<evidence type="ECO:0000313" key="6">
    <source>
        <dbReference type="Proteomes" id="UP000051952"/>
    </source>
</evidence>
<dbReference type="InterPro" id="IPR016098">
    <property type="entry name" value="CAP/MinC_C"/>
</dbReference>
<proteinExistence type="inferred from homology"/>
<evidence type="ECO:0000313" key="5">
    <source>
        <dbReference type="EMBL" id="CUG52546.1"/>
    </source>
</evidence>
<dbReference type="GO" id="GO:0005929">
    <property type="term" value="C:cilium"/>
    <property type="evidence" value="ECO:0007669"/>
    <property type="project" value="TreeGrafter"/>
</dbReference>
<feature type="region of interest" description="Disordered" evidence="3">
    <location>
        <begin position="124"/>
        <end position="145"/>
    </location>
</feature>
<dbReference type="InterPro" id="IPR006599">
    <property type="entry name" value="CARP_motif"/>
</dbReference>
<dbReference type="Gene3D" id="2.160.20.70">
    <property type="match status" value="1"/>
</dbReference>
<dbReference type="InterPro" id="IPR012945">
    <property type="entry name" value="Tubulin-bd_cofactor_C_dom"/>
</dbReference>
<dbReference type="InterPro" id="IPR017901">
    <property type="entry name" value="C-CAP_CF_C-like"/>
</dbReference>
<comment type="similarity">
    <text evidence="1">Belongs to the TBCC family.</text>
</comment>
<gene>
    <name evidence="5" type="ORF">BSAL_80695</name>
</gene>
<dbReference type="PROSITE" id="PS51329">
    <property type="entry name" value="C_CAP_COFACTOR_C"/>
    <property type="match status" value="1"/>
</dbReference>
<reference evidence="6" key="1">
    <citation type="submission" date="2015-09" db="EMBL/GenBank/DDBJ databases">
        <authorList>
            <consortium name="Pathogen Informatics"/>
        </authorList>
    </citation>
    <scope>NUCLEOTIDE SEQUENCE [LARGE SCALE GENOMIC DNA]</scope>
    <source>
        <strain evidence="6">Lake Konstanz</strain>
    </source>
</reference>
<dbReference type="AlphaFoldDB" id="A0A0S4J111"/>
<evidence type="ECO:0000256" key="2">
    <source>
        <dbReference type="ARBA" id="ARBA00022741"/>
    </source>
</evidence>
<protein>
    <recommendedName>
        <fullName evidence="4">C-CAP/cofactor C-like domain-containing protein</fullName>
    </recommendedName>
</protein>
<keyword evidence="6" id="KW-1185">Reference proteome</keyword>
<feature type="domain" description="C-CAP/cofactor C-like" evidence="4">
    <location>
        <begin position="150"/>
        <end position="294"/>
    </location>
</feature>
<dbReference type="PANTHER" id="PTHR15440:SF0">
    <property type="entry name" value="PROTEIN XRP2"/>
    <property type="match status" value="1"/>
</dbReference>
<organism evidence="5 6">
    <name type="scientific">Bodo saltans</name>
    <name type="common">Flagellated protozoan</name>
    <dbReference type="NCBI Taxonomy" id="75058"/>
    <lineage>
        <taxon>Eukaryota</taxon>
        <taxon>Discoba</taxon>
        <taxon>Euglenozoa</taxon>
        <taxon>Kinetoplastea</taxon>
        <taxon>Metakinetoplastina</taxon>
        <taxon>Eubodonida</taxon>
        <taxon>Bodonidae</taxon>
        <taxon>Bodo</taxon>
    </lineage>
</organism>
<dbReference type="PANTHER" id="PTHR15440">
    <property type="entry name" value="XRP2 PROTEIN"/>
    <property type="match status" value="1"/>
</dbReference>
<dbReference type="EMBL" id="CYKH01000854">
    <property type="protein sequence ID" value="CUG52546.1"/>
    <property type="molecule type" value="Genomic_DNA"/>
</dbReference>
<dbReference type="Proteomes" id="UP000051952">
    <property type="component" value="Unassembled WGS sequence"/>
</dbReference>
<dbReference type="OrthoDB" id="194775at2759"/>
<dbReference type="SMART" id="SM00673">
    <property type="entry name" value="CARP"/>
    <property type="match status" value="2"/>
</dbReference>
<name>A0A0S4J111_BODSA</name>
<evidence type="ECO:0000256" key="1">
    <source>
        <dbReference type="ARBA" id="ARBA00008848"/>
    </source>
</evidence>
<dbReference type="GO" id="GO:0000166">
    <property type="term" value="F:nucleotide binding"/>
    <property type="evidence" value="ECO:0007669"/>
    <property type="project" value="UniProtKB-KW"/>
</dbReference>
<dbReference type="Pfam" id="PF07986">
    <property type="entry name" value="TBCC"/>
    <property type="match status" value="1"/>
</dbReference>
<dbReference type="GO" id="GO:0005096">
    <property type="term" value="F:GTPase activator activity"/>
    <property type="evidence" value="ECO:0007669"/>
    <property type="project" value="InterPro"/>
</dbReference>
<dbReference type="VEuPathDB" id="TriTrypDB:BSAL_80695"/>
<dbReference type="GO" id="GO:0006892">
    <property type="term" value="P:post-Golgi vesicle-mediated transport"/>
    <property type="evidence" value="ECO:0007669"/>
    <property type="project" value="TreeGrafter"/>
</dbReference>
<evidence type="ECO:0000259" key="4">
    <source>
        <dbReference type="PROSITE" id="PS51329"/>
    </source>
</evidence>
<feature type="compositionally biased region" description="Polar residues" evidence="3">
    <location>
        <begin position="132"/>
        <end position="145"/>
    </location>
</feature>
<dbReference type="GO" id="GO:1990075">
    <property type="term" value="C:periciliary membrane compartment"/>
    <property type="evidence" value="ECO:0007669"/>
    <property type="project" value="TreeGrafter"/>
</dbReference>